<comment type="caution">
    <text evidence="1">The sequence shown here is derived from an EMBL/GenBank/DDBJ whole genome shotgun (WGS) entry which is preliminary data.</text>
</comment>
<organism evidence="1 2">
    <name type="scientific">Patella caerulea</name>
    <name type="common">Rayed Mediterranean limpet</name>
    <dbReference type="NCBI Taxonomy" id="87958"/>
    <lineage>
        <taxon>Eukaryota</taxon>
        <taxon>Metazoa</taxon>
        <taxon>Spiralia</taxon>
        <taxon>Lophotrochozoa</taxon>
        <taxon>Mollusca</taxon>
        <taxon>Gastropoda</taxon>
        <taxon>Patellogastropoda</taxon>
        <taxon>Patelloidea</taxon>
        <taxon>Patellidae</taxon>
        <taxon>Patella</taxon>
    </lineage>
</organism>
<dbReference type="Proteomes" id="UP001347796">
    <property type="component" value="Unassembled WGS sequence"/>
</dbReference>
<name>A0AAN8GAC5_PATCE</name>
<gene>
    <name evidence="1" type="ORF">SNE40_023605</name>
</gene>
<sequence>MLKKKRSDYLQNKHLIEKKEMVQSVEIAIGNRTESQADHGKSVMKYVNDIMQYIPIIETIAKVIPDTNNFINYEDQHDKVKVVFDEEFGRYTLREYCFAEDVKKSGFTKILETLLYGLKLSESDLDVKINGQVKFMVGALTMWSGDSLGIH</sequence>
<dbReference type="AlphaFoldDB" id="A0AAN8GAC5"/>
<proteinExistence type="predicted"/>
<dbReference type="EMBL" id="JAZGQO010000025">
    <property type="protein sequence ID" value="KAK6165161.1"/>
    <property type="molecule type" value="Genomic_DNA"/>
</dbReference>
<keyword evidence="2" id="KW-1185">Reference proteome</keyword>
<protein>
    <submittedName>
        <fullName evidence="1">Uncharacterized protein</fullName>
    </submittedName>
</protein>
<accession>A0AAN8GAC5</accession>
<evidence type="ECO:0000313" key="1">
    <source>
        <dbReference type="EMBL" id="KAK6165161.1"/>
    </source>
</evidence>
<reference evidence="1 2" key="1">
    <citation type="submission" date="2024-01" db="EMBL/GenBank/DDBJ databases">
        <title>The genome of the rayed Mediterranean limpet Patella caerulea (Linnaeus, 1758).</title>
        <authorList>
            <person name="Anh-Thu Weber A."/>
            <person name="Halstead-Nussloch G."/>
        </authorList>
    </citation>
    <scope>NUCLEOTIDE SEQUENCE [LARGE SCALE GENOMIC DNA]</scope>
    <source>
        <strain evidence="1">AATW-2023a</strain>
        <tissue evidence="1">Whole specimen</tissue>
    </source>
</reference>
<evidence type="ECO:0000313" key="2">
    <source>
        <dbReference type="Proteomes" id="UP001347796"/>
    </source>
</evidence>